<accession>A0A410P497</accession>
<feature type="domain" description="NAD(P)-binding" evidence="1">
    <location>
        <begin position="9"/>
        <end position="312"/>
    </location>
</feature>
<dbReference type="PANTHER" id="PTHR43000">
    <property type="entry name" value="DTDP-D-GLUCOSE 4,6-DEHYDRATASE-RELATED"/>
    <property type="match status" value="1"/>
</dbReference>
<reference evidence="2 3" key="1">
    <citation type="submission" date="2017-01" db="EMBL/GenBank/DDBJ databases">
        <title>First insights into the biology of 'candidatus Vampirococcus archaeovorus'.</title>
        <authorList>
            <person name="Kizina J."/>
            <person name="Jordan S."/>
            <person name="Stueber K."/>
            <person name="Reinhardt R."/>
            <person name="Harder J."/>
        </authorList>
    </citation>
    <scope>NUCLEOTIDE SEQUENCE [LARGE SCALE GENOMIC DNA]</scope>
    <source>
        <strain evidence="2 3">LiM</strain>
    </source>
</reference>
<dbReference type="RefSeq" id="WP_128699667.1">
    <property type="nucleotide sequence ID" value="NZ_CP019384.1"/>
</dbReference>
<dbReference type="InterPro" id="IPR016040">
    <property type="entry name" value="NAD(P)-bd_dom"/>
</dbReference>
<dbReference type="SUPFAM" id="SSF51735">
    <property type="entry name" value="NAD(P)-binding Rossmann-fold domains"/>
    <property type="match status" value="1"/>
</dbReference>
<dbReference type="Gene3D" id="3.40.50.720">
    <property type="entry name" value="NAD(P)-binding Rossmann-like Domain"/>
    <property type="match status" value="1"/>
</dbReference>
<evidence type="ECO:0000313" key="3">
    <source>
        <dbReference type="Proteomes" id="UP000287243"/>
    </source>
</evidence>
<dbReference type="AlphaFoldDB" id="A0A410P497"/>
<evidence type="ECO:0000313" key="2">
    <source>
        <dbReference type="EMBL" id="QAT17027.1"/>
    </source>
</evidence>
<gene>
    <name evidence="2" type="ORF">BU251_04395</name>
</gene>
<keyword evidence="3" id="KW-1185">Reference proteome</keyword>
<protein>
    <submittedName>
        <fullName evidence="2">Sugar dehydratase</fullName>
    </submittedName>
</protein>
<name>A0A410P497_VELA1</name>
<dbReference type="EMBL" id="CP019384">
    <property type="protein sequence ID" value="QAT17027.1"/>
    <property type="molecule type" value="Genomic_DNA"/>
</dbReference>
<sequence length="332" mass="37486">MHWNKEQVFITGCTGLLGSWLTQELLLKGARIVGLVRDFVPESKIFTDGLSSQITIVRGCVEDYSLVERILNEYEITLVFHLAAQTIVGTANQSPLSTFESNIKGTWSLLEACRHHRHVRRIIVASSDKAYGDHGGLSYGEETPLAGRNPYDVSKSCADLIAQMYHHHYKLPVCVTRCGNLFGGGDVNYNRLVPGTIRAAYLGERPVIRSDGEYVRDYFYVKDAARAYIHLAEKMGSKAVVGQAFNFGNETKIKVKELVRVILDLMGRKDLKPLILNTARGEIVNQSLRATKAGRLLEWKSLYSLKDGLKETIDWYTSYWMRHDLSRKKATR</sequence>
<dbReference type="InterPro" id="IPR036291">
    <property type="entry name" value="NAD(P)-bd_dom_sf"/>
</dbReference>
<organism evidence="2 3">
    <name type="scientific">Velamenicoccus archaeovorus</name>
    <dbReference type="NCBI Taxonomy" id="1930593"/>
    <lineage>
        <taxon>Bacteria</taxon>
        <taxon>Pseudomonadati</taxon>
        <taxon>Candidatus Omnitrophota</taxon>
        <taxon>Candidatus Velamenicoccus</taxon>
    </lineage>
</organism>
<dbReference type="Proteomes" id="UP000287243">
    <property type="component" value="Chromosome"/>
</dbReference>
<dbReference type="KEGG" id="vai:BU251_04395"/>
<dbReference type="Gene3D" id="3.90.25.10">
    <property type="entry name" value="UDP-galactose 4-epimerase, domain 1"/>
    <property type="match status" value="1"/>
</dbReference>
<proteinExistence type="predicted"/>
<dbReference type="OrthoDB" id="9779041at2"/>
<dbReference type="Pfam" id="PF16363">
    <property type="entry name" value="GDP_Man_Dehyd"/>
    <property type="match status" value="1"/>
</dbReference>
<evidence type="ECO:0000259" key="1">
    <source>
        <dbReference type="Pfam" id="PF16363"/>
    </source>
</evidence>